<dbReference type="Proteomes" id="UP001152622">
    <property type="component" value="Chromosome 6"/>
</dbReference>
<keyword evidence="2" id="KW-1185">Reference proteome</keyword>
<reference evidence="1" key="1">
    <citation type="journal article" date="2023" name="Science">
        <title>Genome structures resolve the early diversification of teleost fishes.</title>
        <authorList>
            <person name="Parey E."/>
            <person name="Louis A."/>
            <person name="Montfort J."/>
            <person name="Bouchez O."/>
            <person name="Roques C."/>
            <person name="Iampietro C."/>
            <person name="Lluch J."/>
            <person name="Castinel A."/>
            <person name="Donnadieu C."/>
            <person name="Desvignes T."/>
            <person name="Floi Bucao C."/>
            <person name="Jouanno E."/>
            <person name="Wen M."/>
            <person name="Mejri S."/>
            <person name="Dirks R."/>
            <person name="Jansen H."/>
            <person name="Henkel C."/>
            <person name="Chen W.J."/>
            <person name="Zahm M."/>
            <person name="Cabau C."/>
            <person name="Klopp C."/>
            <person name="Thompson A.W."/>
            <person name="Robinson-Rechavi M."/>
            <person name="Braasch I."/>
            <person name="Lecointre G."/>
            <person name="Bobe J."/>
            <person name="Postlethwait J.H."/>
            <person name="Berthelot C."/>
            <person name="Roest Crollius H."/>
            <person name="Guiguen Y."/>
        </authorList>
    </citation>
    <scope>NUCLEOTIDE SEQUENCE</scope>
    <source>
        <strain evidence="1">WJC10195</strain>
    </source>
</reference>
<protein>
    <submittedName>
        <fullName evidence="1">Uncharacterized protein</fullName>
    </submittedName>
</protein>
<comment type="caution">
    <text evidence="1">The sequence shown here is derived from an EMBL/GenBank/DDBJ whole genome shotgun (WGS) entry which is preliminary data.</text>
</comment>
<organism evidence="1 2">
    <name type="scientific">Synaphobranchus kaupii</name>
    <name type="common">Kaup's arrowtooth eel</name>
    <dbReference type="NCBI Taxonomy" id="118154"/>
    <lineage>
        <taxon>Eukaryota</taxon>
        <taxon>Metazoa</taxon>
        <taxon>Chordata</taxon>
        <taxon>Craniata</taxon>
        <taxon>Vertebrata</taxon>
        <taxon>Euteleostomi</taxon>
        <taxon>Actinopterygii</taxon>
        <taxon>Neopterygii</taxon>
        <taxon>Teleostei</taxon>
        <taxon>Anguilliformes</taxon>
        <taxon>Synaphobranchidae</taxon>
        <taxon>Synaphobranchus</taxon>
    </lineage>
</organism>
<evidence type="ECO:0000313" key="1">
    <source>
        <dbReference type="EMBL" id="KAJ8357228.1"/>
    </source>
</evidence>
<name>A0A9Q1FFB2_SYNKA</name>
<evidence type="ECO:0000313" key="2">
    <source>
        <dbReference type="Proteomes" id="UP001152622"/>
    </source>
</evidence>
<dbReference type="EMBL" id="JAINUF010000006">
    <property type="protein sequence ID" value="KAJ8357228.1"/>
    <property type="molecule type" value="Genomic_DNA"/>
</dbReference>
<dbReference type="AlphaFoldDB" id="A0A9Q1FFB2"/>
<sequence length="183" mass="20471">MENDWWIKKASEIQHHADTNNFHAFYDAIKSIYGPQRKNITPVRSADGATLYKDKQQILNRWAEHCNTLLNTSHSTETDIHSDLPCLPHQPFGLPPQFLRVTHLPSSHISPTSVASCPPSCNIDDDTQVCVGLASAAFGRLKSRVFQNRNLTISTKAAVYKAVCLSTLLYRVRKPGPPTRGHI</sequence>
<gene>
    <name evidence="1" type="ORF">SKAU_G00200220</name>
</gene>
<accession>A0A9Q1FFB2</accession>
<proteinExistence type="predicted"/>
<dbReference type="OrthoDB" id="410381at2759"/>